<evidence type="ECO:0000256" key="2">
    <source>
        <dbReference type="ARBA" id="ARBA00022723"/>
    </source>
</evidence>
<dbReference type="GO" id="GO:0005743">
    <property type="term" value="C:mitochondrial inner membrane"/>
    <property type="evidence" value="ECO:0007669"/>
    <property type="project" value="UniProtKB-SubCell"/>
</dbReference>
<keyword evidence="1 8" id="KW-0813">Transport</keyword>
<name>A0A7R8Z4X0_HERIL</name>
<dbReference type="AlphaFoldDB" id="A0A7R8Z4X0"/>
<keyword evidence="6 8" id="KW-0496">Mitochondrion</keyword>
<evidence type="ECO:0000256" key="7">
    <source>
        <dbReference type="ARBA" id="ARBA00023157"/>
    </source>
</evidence>
<keyword evidence="8" id="KW-0143">Chaperone</keyword>
<evidence type="ECO:0000256" key="3">
    <source>
        <dbReference type="ARBA" id="ARBA00022833"/>
    </source>
</evidence>
<protein>
    <recommendedName>
        <fullName evidence="8">Mitochondrial import inner membrane translocase subunit</fullName>
    </recommendedName>
</protein>
<reference evidence="11 12" key="1">
    <citation type="submission" date="2020-11" db="EMBL/GenBank/DDBJ databases">
        <authorList>
            <person name="Wallbank WR R."/>
            <person name="Pardo Diaz C."/>
            <person name="Kozak K."/>
            <person name="Martin S."/>
            <person name="Jiggins C."/>
            <person name="Moest M."/>
            <person name="Warren A I."/>
            <person name="Generalovic N T."/>
            <person name="Byers J.R.P. K."/>
            <person name="Montejo-Kovacevich G."/>
            <person name="Yen C E."/>
        </authorList>
    </citation>
    <scope>NUCLEOTIDE SEQUENCE [LARGE SCALE GENOMIC DNA]</scope>
</reference>
<dbReference type="PANTHER" id="PTHR13172">
    <property type="entry name" value="MITOCHONDRIAL IMPORT INNER MEMBRANE TRANSLOCASE SUBUNIT TIM9B"/>
    <property type="match status" value="1"/>
</dbReference>
<evidence type="ECO:0000259" key="10">
    <source>
        <dbReference type="Pfam" id="PF02953"/>
    </source>
</evidence>
<organism evidence="11 12">
    <name type="scientific">Hermetia illucens</name>
    <name type="common">Black soldier fly</name>
    <dbReference type="NCBI Taxonomy" id="343691"/>
    <lineage>
        <taxon>Eukaryota</taxon>
        <taxon>Metazoa</taxon>
        <taxon>Ecdysozoa</taxon>
        <taxon>Arthropoda</taxon>
        <taxon>Hexapoda</taxon>
        <taxon>Insecta</taxon>
        <taxon>Pterygota</taxon>
        <taxon>Neoptera</taxon>
        <taxon>Endopterygota</taxon>
        <taxon>Diptera</taxon>
        <taxon>Brachycera</taxon>
        <taxon>Stratiomyomorpha</taxon>
        <taxon>Stratiomyidae</taxon>
        <taxon>Hermetiinae</taxon>
        <taxon>Hermetia</taxon>
    </lineage>
</organism>
<keyword evidence="2" id="KW-0479">Metal-binding</keyword>
<keyword evidence="3" id="KW-0862">Zinc</keyword>
<dbReference type="GO" id="GO:0015031">
    <property type="term" value="P:protein transport"/>
    <property type="evidence" value="ECO:0007669"/>
    <property type="project" value="UniProtKB-KW"/>
</dbReference>
<evidence type="ECO:0000256" key="5">
    <source>
        <dbReference type="ARBA" id="ARBA00023010"/>
    </source>
</evidence>
<proteinExistence type="inferred from homology"/>
<gene>
    <name evidence="11" type="ORF">HERILL_LOCUS15733</name>
</gene>
<evidence type="ECO:0000256" key="4">
    <source>
        <dbReference type="ARBA" id="ARBA00022927"/>
    </source>
</evidence>
<keyword evidence="8" id="KW-0999">Mitochondrion inner membrane</keyword>
<keyword evidence="12" id="KW-1185">Reference proteome</keyword>
<dbReference type="SUPFAM" id="SSF144122">
    <property type="entry name" value="Tim10-like"/>
    <property type="match status" value="1"/>
</dbReference>
<dbReference type="FunFam" id="1.10.287.810:FF:000013">
    <property type="entry name" value="Mitochondrial GE17372"/>
    <property type="match status" value="1"/>
</dbReference>
<evidence type="ECO:0000313" key="11">
    <source>
        <dbReference type="EMBL" id="CAD7093452.1"/>
    </source>
</evidence>
<dbReference type="OrthoDB" id="1551503at2759"/>
<accession>A0A7R8Z4X0</accession>
<keyword evidence="5 8" id="KW-0811">Translocation</keyword>
<dbReference type="Pfam" id="PF02953">
    <property type="entry name" value="zf-Tim10_DDP"/>
    <property type="match status" value="1"/>
</dbReference>
<comment type="subunit">
    <text evidence="8">Heterohexamer.</text>
</comment>
<keyword evidence="4 8" id="KW-0653">Protein transport</keyword>
<comment type="similarity">
    <text evidence="8">Belongs to the small Tim family.</text>
</comment>
<dbReference type="GO" id="GO:0046872">
    <property type="term" value="F:metal ion binding"/>
    <property type="evidence" value="ECO:0007669"/>
    <property type="project" value="UniProtKB-KW"/>
</dbReference>
<dbReference type="InParanoid" id="A0A7R8Z4X0"/>
<sequence>MDPQIRNFRDFLQLYNKITELCFSHCVDNFFSRETSREEAACLDKCVQKFTRVNQRIMNVYVEVQTGINERRVAEMEAQAQSQTLASTEQQQAIPTANQSDSFADSNTMPQIEVKTPQEADNAVR</sequence>
<evidence type="ECO:0000256" key="9">
    <source>
        <dbReference type="SAM" id="MobiDB-lite"/>
    </source>
</evidence>
<dbReference type="InterPro" id="IPR035427">
    <property type="entry name" value="Tim10-like_dom_sf"/>
</dbReference>
<keyword evidence="7 8" id="KW-1015">Disulfide bond</keyword>
<dbReference type="EMBL" id="LR899014">
    <property type="protein sequence ID" value="CAD7093452.1"/>
    <property type="molecule type" value="Genomic_DNA"/>
</dbReference>
<dbReference type="InterPro" id="IPR004217">
    <property type="entry name" value="Tim10-like"/>
</dbReference>
<comment type="subcellular location">
    <subcellularLocation>
        <location evidence="8">Mitochondrion inner membrane</location>
        <topology evidence="8">Peripheral membrane protein</topology>
        <orientation evidence="8">Intermembrane side</orientation>
    </subcellularLocation>
</comment>
<dbReference type="Gene3D" id="1.10.287.810">
    <property type="entry name" value="Mitochondrial import inner membrane translocase subunit tim13 like domains"/>
    <property type="match status" value="1"/>
</dbReference>
<evidence type="ECO:0000256" key="6">
    <source>
        <dbReference type="ARBA" id="ARBA00023128"/>
    </source>
</evidence>
<evidence type="ECO:0000313" key="12">
    <source>
        <dbReference type="Proteomes" id="UP000594454"/>
    </source>
</evidence>
<evidence type="ECO:0000256" key="1">
    <source>
        <dbReference type="ARBA" id="ARBA00022448"/>
    </source>
</evidence>
<keyword evidence="8" id="KW-0472">Membrane</keyword>
<dbReference type="InterPro" id="IPR050673">
    <property type="entry name" value="Mito_inner_translocase_sub"/>
</dbReference>
<evidence type="ECO:0000256" key="8">
    <source>
        <dbReference type="RuleBase" id="RU367043"/>
    </source>
</evidence>
<comment type="function">
    <text evidence="8">Mitochondrial intermembrane chaperone that participates in the import and insertion of some multi-pass transmembrane proteins into the mitochondrial inner membrane. Also required for the transfer of beta-barrel precursors from the TOM complex to the sorting and assembly machinery (SAM complex) of the outer membrane. Acts as a chaperone-like protein that protects the hydrophobic precursors from aggregation and guide them through the mitochondrial intermembrane space.</text>
</comment>
<dbReference type="Proteomes" id="UP000594454">
    <property type="component" value="Chromosome 6"/>
</dbReference>
<feature type="compositionally biased region" description="Basic and acidic residues" evidence="9">
    <location>
        <begin position="116"/>
        <end position="125"/>
    </location>
</feature>
<feature type="domain" description="Tim10-like" evidence="10">
    <location>
        <begin position="5"/>
        <end position="62"/>
    </location>
</feature>
<dbReference type="OMA" id="FNRCVDN"/>
<dbReference type="FunCoup" id="A0A7R8Z4X0">
    <property type="interactions" value="341"/>
</dbReference>
<comment type="domain">
    <text evidence="8">The twin CX3C motif contains 4 conserved Cys residues that form 2 disulfide bonds in the mitochondrial intermembrane space.</text>
</comment>
<feature type="region of interest" description="Disordered" evidence="9">
    <location>
        <begin position="78"/>
        <end position="125"/>
    </location>
</feature>
<feature type="compositionally biased region" description="Polar residues" evidence="9">
    <location>
        <begin position="79"/>
        <end position="110"/>
    </location>
</feature>